<evidence type="ECO:0000256" key="1">
    <source>
        <dbReference type="SAM" id="Phobius"/>
    </source>
</evidence>
<dbReference type="AlphaFoldDB" id="A0A9P4VQN0"/>
<dbReference type="EMBL" id="MU006096">
    <property type="protein sequence ID" value="KAF2838515.1"/>
    <property type="molecule type" value="Genomic_DNA"/>
</dbReference>
<keyword evidence="1" id="KW-1133">Transmembrane helix</keyword>
<keyword evidence="3" id="KW-1185">Reference proteome</keyword>
<sequence>MDTASLCINPMFHFIELIIPFKSQDSQRPQVTHFRLGNLVCSPQALVAATLIFPPVFLVNLIQSFNRVLLL</sequence>
<comment type="caution">
    <text evidence="2">The sequence shown here is derived from an EMBL/GenBank/DDBJ whole genome shotgun (WGS) entry which is preliminary data.</text>
</comment>
<protein>
    <submittedName>
        <fullName evidence="2">Uncharacterized protein</fullName>
    </submittedName>
</protein>
<evidence type="ECO:0000313" key="3">
    <source>
        <dbReference type="Proteomes" id="UP000799429"/>
    </source>
</evidence>
<dbReference type="Proteomes" id="UP000799429">
    <property type="component" value="Unassembled WGS sequence"/>
</dbReference>
<evidence type="ECO:0000313" key="2">
    <source>
        <dbReference type="EMBL" id="KAF2838515.1"/>
    </source>
</evidence>
<accession>A0A9P4VQN0</accession>
<organism evidence="2 3">
    <name type="scientific">Patellaria atrata CBS 101060</name>
    <dbReference type="NCBI Taxonomy" id="1346257"/>
    <lineage>
        <taxon>Eukaryota</taxon>
        <taxon>Fungi</taxon>
        <taxon>Dikarya</taxon>
        <taxon>Ascomycota</taxon>
        <taxon>Pezizomycotina</taxon>
        <taxon>Dothideomycetes</taxon>
        <taxon>Dothideomycetes incertae sedis</taxon>
        <taxon>Patellariales</taxon>
        <taxon>Patellariaceae</taxon>
        <taxon>Patellaria</taxon>
    </lineage>
</organism>
<keyword evidence="1" id="KW-0472">Membrane</keyword>
<feature type="transmembrane region" description="Helical" evidence="1">
    <location>
        <begin position="45"/>
        <end position="62"/>
    </location>
</feature>
<name>A0A9P4VQN0_9PEZI</name>
<reference evidence="2" key="1">
    <citation type="journal article" date="2020" name="Stud. Mycol.">
        <title>101 Dothideomycetes genomes: a test case for predicting lifestyles and emergence of pathogens.</title>
        <authorList>
            <person name="Haridas S."/>
            <person name="Albert R."/>
            <person name="Binder M."/>
            <person name="Bloem J."/>
            <person name="Labutti K."/>
            <person name="Salamov A."/>
            <person name="Andreopoulos B."/>
            <person name="Baker S."/>
            <person name="Barry K."/>
            <person name="Bills G."/>
            <person name="Bluhm B."/>
            <person name="Cannon C."/>
            <person name="Castanera R."/>
            <person name="Culley D."/>
            <person name="Daum C."/>
            <person name="Ezra D."/>
            <person name="Gonzalez J."/>
            <person name="Henrissat B."/>
            <person name="Kuo A."/>
            <person name="Liang C."/>
            <person name="Lipzen A."/>
            <person name="Lutzoni F."/>
            <person name="Magnuson J."/>
            <person name="Mondo S."/>
            <person name="Nolan M."/>
            <person name="Ohm R."/>
            <person name="Pangilinan J."/>
            <person name="Park H.-J."/>
            <person name="Ramirez L."/>
            <person name="Alfaro M."/>
            <person name="Sun H."/>
            <person name="Tritt A."/>
            <person name="Yoshinaga Y."/>
            <person name="Zwiers L.-H."/>
            <person name="Turgeon B."/>
            <person name="Goodwin S."/>
            <person name="Spatafora J."/>
            <person name="Crous P."/>
            <person name="Grigoriev I."/>
        </authorList>
    </citation>
    <scope>NUCLEOTIDE SEQUENCE</scope>
    <source>
        <strain evidence="2">CBS 101060</strain>
    </source>
</reference>
<proteinExistence type="predicted"/>
<gene>
    <name evidence="2" type="ORF">M501DRAFT_1004251</name>
</gene>
<keyword evidence="1" id="KW-0812">Transmembrane</keyword>